<comment type="similarity">
    <text evidence="2">Belongs to the SusD family.</text>
</comment>
<dbReference type="InterPro" id="IPR033985">
    <property type="entry name" value="SusD-like_N"/>
</dbReference>
<proteinExistence type="inferred from homology"/>
<sequence length="463" mass="52975">MKHFSKIRYYMFFILLSTLHNSCEKKDTFLDKKPSTSLIVPTTLVDMQTLLDNSPIINYAPQLNVVSTDEYYITKEMWEASFLPYEKNAYIWAKDIFGTSTSISDWNQFYTQIFYANLVLDGLERISRTVNSASLWDELYGRSLFIRSFAFYNLAILFSPVYDSSTASTDLGIPLKLSANINTAEKRSSVAQTYDRIITDLKKSIAFLPNTVDANNRVSKPAAYALLSRIYLSNREYILAGNYADSCLQLYNTLVDYNTLNLTATFPFPYNFAETIYLTRATNTLAYISSLCIGLNGYFMDTTLYGMFSDNNDLRTQLFFTKNSSGIHGKRGYGAGVSFNGLATDEMYLIRAECNARQGKYLQAMDDLNTMLKPRWKTGTYISVVATSAQQALEYILKERRKQLMLRGLRWSDLRRLNKEGYAIVLKRKLGNDTYTLAPNSPLYTLPIPNEEILNNNIQQNER</sequence>
<reference evidence="8 9" key="1">
    <citation type="submission" date="2019-09" db="EMBL/GenBank/DDBJ databases">
        <title>Complete genome sequence of Arachidicoccus sp. B3-10 isolated from apple orchard soil.</title>
        <authorList>
            <person name="Kim H.S."/>
            <person name="Han K.-I."/>
            <person name="Suh M.K."/>
            <person name="Lee K.C."/>
            <person name="Eom M.K."/>
            <person name="Kim J.-S."/>
            <person name="Kang S.W."/>
            <person name="Sin Y."/>
            <person name="Lee J.-S."/>
        </authorList>
    </citation>
    <scope>NUCLEOTIDE SEQUENCE [LARGE SCALE GENOMIC DNA]</scope>
    <source>
        <strain evidence="8 9">B3-10</strain>
    </source>
</reference>
<dbReference type="InterPro" id="IPR012944">
    <property type="entry name" value="SusD_RagB_dom"/>
</dbReference>
<evidence type="ECO:0000256" key="4">
    <source>
        <dbReference type="ARBA" id="ARBA00023136"/>
    </source>
</evidence>
<comment type="subcellular location">
    <subcellularLocation>
        <location evidence="1">Cell outer membrane</location>
    </subcellularLocation>
</comment>
<organism evidence="8 9">
    <name type="scientific">Rhizosphaericola mali</name>
    <dbReference type="NCBI Taxonomy" id="2545455"/>
    <lineage>
        <taxon>Bacteria</taxon>
        <taxon>Pseudomonadati</taxon>
        <taxon>Bacteroidota</taxon>
        <taxon>Chitinophagia</taxon>
        <taxon>Chitinophagales</taxon>
        <taxon>Chitinophagaceae</taxon>
        <taxon>Rhizosphaericola</taxon>
    </lineage>
</organism>
<dbReference type="AlphaFoldDB" id="A0A5P2G0N9"/>
<dbReference type="RefSeq" id="WP_131329713.1">
    <property type="nucleotide sequence ID" value="NZ_CP044016.1"/>
</dbReference>
<accession>A0A5P2G0N9</accession>
<name>A0A5P2G0N9_9BACT</name>
<evidence type="ECO:0000256" key="2">
    <source>
        <dbReference type="ARBA" id="ARBA00006275"/>
    </source>
</evidence>
<dbReference type="KEGG" id="arac:E0W69_008820"/>
<evidence type="ECO:0000256" key="1">
    <source>
        <dbReference type="ARBA" id="ARBA00004442"/>
    </source>
</evidence>
<keyword evidence="3" id="KW-0732">Signal</keyword>
<dbReference type="OrthoDB" id="653598at2"/>
<evidence type="ECO:0000313" key="9">
    <source>
        <dbReference type="Proteomes" id="UP000292424"/>
    </source>
</evidence>
<dbReference type="InterPro" id="IPR011990">
    <property type="entry name" value="TPR-like_helical_dom_sf"/>
</dbReference>
<gene>
    <name evidence="8" type="ORF">E0W69_008820</name>
</gene>
<keyword evidence="5" id="KW-0998">Cell outer membrane</keyword>
<protein>
    <submittedName>
        <fullName evidence="8">RagB/SusD family nutrient uptake outer membrane protein</fullName>
    </submittedName>
</protein>
<evidence type="ECO:0000259" key="6">
    <source>
        <dbReference type="Pfam" id="PF07980"/>
    </source>
</evidence>
<dbReference type="Pfam" id="PF07980">
    <property type="entry name" value="SusD_RagB"/>
    <property type="match status" value="1"/>
</dbReference>
<dbReference type="Pfam" id="PF14322">
    <property type="entry name" value="SusD-like_3"/>
    <property type="match status" value="1"/>
</dbReference>
<dbReference type="GO" id="GO:0009279">
    <property type="term" value="C:cell outer membrane"/>
    <property type="evidence" value="ECO:0007669"/>
    <property type="project" value="UniProtKB-SubCell"/>
</dbReference>
<evidence type="ECO:0000259" key="7">
    <source>
        <dbReference type="Pfam" id="PF14322"/>
    </source>
</evidence>
<evidence type="ECO:0000256" key="3">
    <source>
        <dbReference type="ARBA" id="ARBA00022729"/>
    </source>
</evidence>
<evidence type="ECO:0000256" key="5">
    <source>
        <dbReference type="ARBA" id="ARBA00023237"/>
    </source>
</evidence>
<evidence type="ECO:0000313" key="8">
    <source>
        <dbReference type="EMBL" id="QES88747.1"/>
    </source>
</evidence>
<dbReference type="EMBL" id="CP044016">
    <property type="protein sequence ID" value="QES88747.1"/>
    <property type="molecule type" value="Genomic_DNA"/>
</dbReference>
<keyword evidence="9" id="KW-1185">Reference proteome</keyword>
<dbReference type="Gene3D" id="1.25.40.390">
    <property type="match status" value="1"/>
</dbReference>
<dbReference type="SUPFAM" id="SSF48452">
    <property type="entry name" value="TPR-like"/>
    <property type="match status" value="1"/>
</dbReference>
<dbReference type="Proteomes" id="UP000292424">
    <property type="component" value="Chromosome"/>
</dbReference>
<feature type="domain" description="SusD-like N-terminal" evidence="7">
    <location>
        <begin position="29"/>
        <end position="232"/>
    </location>
</feature>
<keyword evidence="4" id="KW-0472">Membrane</keyword>
<feature type="domain" description="RagB/SusD" evidence="6">
    <location>
        <begin position="346"/>
        <end position="461"/>
    </location>
</feature>